<dbReference type="InterPro" id="IPR008792">
    <property type="entry name" value="PQQD"/>
</dbReference>
<dbReference type="AlphaFoldDB" id="A0A9X1KV62"/>
<protein>
    <submittedName>
        <fullName evidence="1">PqqD family protein</fullName>
    </submittedName>
</protein>
<sequence>MRLRKNVALSESGFIFNAATGDSYSANPVGLRILELLKSGKTSEQILQKIPAEFEVDGDRFEQDLEDFVSLLHQLNLTENE</sequence>
<dbReference type="InterPro" id="IPR041881">
    <property type="entry name" value="PqqD_sf"/>
</dbReference>
<keyword evidence="2" id="KW-1185">Reference proteome</keyword>
<accession>A0A9X1KV62</accession>
<gene>
    <name evidence="1" type="ORF">LDX50_01110</name>
</gene>
<dbReference type="EMBL" id="JAIXNE010000001">
    <property type="protein sequence ID" value="MCA6073445.1"/>
    <property type="molecule type" value="Genomic_DNA"/>
</dbReference>
<dbReference type="Pfam" id="PF05402">
    <property type="entry name" value="PqqD"/>
    <property type="match status" value="1"/>
</dbReference>
<comment type="caution">
    <text evidence="1">The sequence shown here is derived from an EMBL/GenBank/DDBJ whole genome shotgun (WGS) entry which is preliminary data.</text>
</comment>
<dbReference type="Proteomes" id="UP001139409">
    <property type="component" value="Unassembled WGS sequence"/>
</dbReference>
<dbReference type="Gene3D" id="1.10.10.1150">
    <property type="entry name" value="Coenzyme PQQ synthesis protein D (PqqD)"/>
    <property type="match status" value="1"/>
</dbReference>
<organism evidence="1 2">
    <name type="scientific">Fulvivirga sedimenti</name>
    <dbReference type="NCBI Taxonomy" id="2879465"/>
    <lineage>
        <taxon>Bacteria</taxon>
        <taxon>Pseudomonadati</taxon>
        <taxon>Bacteroidota</taxon>
        <taxon>Cytophagia</taxon>
        <taxon>Cytophagales</taxon>
        <taxon>Fulvivirgaceae</taxon>
        <taxon>Fulvivirga</taxon>
    </lineage>
</organism>
<reference evidence="1" key="1">
    <citation type="submission" date="2021-09" db="EMBL/GenBank/DDBJ databases">
        <title>Fulvivirga sp. isolated from coastal sediment.</title>
        <authorList>
            <person name="Yu H."/>
        </authorList>
    </citation>
    <scope>NUCLEOTIDE SEQUENCE</scope>
    <source>
        <strain evidence="1">1062</strain>
    </source>
</reference>
<dbReference type="RefSeq" id="WP_225696562.1">
    <property type="nucleotide sequence ID" value="NZ_JAIXNE010000001.1"/>
</dbReference>
<evidence type="ECO:0000313" key="2">
    <source>
        <dbReference type="Proteomes" id="UP001139409"/>
    </source>
</evidence>
<evidence type="ECO:0000313" key="1">
    <source>
        <dbReference type="EMBL" id="MCA6073445.1"/>
    </source>
</evidence>
<name>A0A9X1KV62_9BACT</name>
<proteinExistence type="predicted"/>